<organism evidence="1 2">
    <name type="scientific">Mycolicibacterium goodii</name>
    <name type="common">Mycobacterium goodii</name>
    <dbReference type="NCBI Taxonomy" id="134601"/>
    <lineage>
        <taxon>Bacteria</taxon>
        <taxon>Bacillati</taxon>
        <taxon>Actinomycetota</taxon>
        <taxon>Actinomycetes</taxon>
        <taxon>Mycobacteriales</taxon>
        <taxon>Mycobacteriaceae</taxon>
        <taxon>Mycolicibacterium</taxon>
    </lineage>
</organism>
<keyword evidence="2" id="KW-1185">Reference proteome</keyword>
<comment type="caution">
    <text evidence="1">The sequence shown here is derived from an EMBL/GenBank/DDBJ whole genome shotgun (WGS) entry which is preliminary data.</text>
</comment>
<dbReference type="RefSeq" id="WP_073675796.1">
    <property type="nucleotide sequence ID" value="NZ_CP092364.2"/>
</dbReference>
<sequence>MANTKRRYVAITPYDAALCTVFGALAAAAVMLAMQDPSWTHRATSCAQPITADANLVAAPPVGAIAATGDLCHP</sequence>
<reference evidence="1 2" key="1">
    <citation type="submission" date="2021-05" db="EMBL/GenBank/DDBJ databases">
        <title>Draft Genome Sequences of Clinical Respiratory Isolates of Mycobacterium goodii Recovered in Ireland.</title>
        <authorList>
            <person name="Flanagan P.R."/>
            <person name="Mok S."/>
            <person name="Roycroft E."/>
            <person name="Rogers T.R."/>
            <person name="Fitzgibbon M."/>
        </authorList>
    </citation>
    <scope>NUCLEOTIDE SEQUENCE [LARGE SCALE GENOMIC DNA]</scope>
    <source>
        <strain evidence="1 2">14IE55</strain>
    </source>
</reference>
<name>A0ABS6HRQ6_MYCGD</name>
<protein>
    <submittedName>
        <fullName evidence="1">Uncharacterized protein</fullName>
    </submittedName>
</protein>
<evidence type="ECO:0000313" key="1">
    <source>
        <dbReference type="EMBL" id="MBU8824225.1"/>
    </source>
</evidence>
<accession>A0ABS6HRQ6</accession>
<dbReference type="Proteomes" id="UP000696413">
    <property type="component" value="Unassembled WGS sequence"/>
</dbReference>
<dbReference type="EMBL" id="JAHBOM010000010">
    <property type="protein sequence ID" value="MBU8824225.1"/>
    <property type="molecule type" value="Genomic_DNA"/>
</dbReference>
<proteinExistence type="predicted"/>
<gene>
    <name evidence="1" type="ORF">KL859_15275</name>
</gene>
<evidence type="ECO:0000313" key="2">
    <source>
        <dbReference type="Proteomes" id="UP000696413"/>
    </source>
</evidence>